<evidence type="ECO:0000313" key="2">
    <source>
        <dbReference type="Proteomes" id="UP000233491"/>
    </source>
</evidence>
<protein>
    <recommendedName>
        <fullName evidence="3">Phage capsid protein</fullName>
    </recommendedName>
</protein>
<dbReference type="Proteomes" id="UP000233491">
    <property type="component" value="Unassembled WGS sequence"/>
</dbReference>
<sequence>MATVGTYYPNLIDAQKQSAEGTVLEILSQQNPVLDDAMVTVCNQQATHRHMIRTGLPSVAWGRLYKGVPQSKATVQQVDDTTGFLEARSEIDVRLLALAKDAAKQRLVDSAPFLEAMNQEMATGIFYHDVATTPEKFKGLAARYNAYYDGPNATKPNVAAGQVIDGGGRGADNTSIWFVTWGDHATSLLTPEGIPTGVQVADKGEEVTLDAAGNKFYVKSTLFSWHVGMFVKDWRYNARIANIDVSDMLSGSVDIWKLLREAYYRLQSRRLNATSSRIAIYMNRDVLEVLDAQSSDRSLVTNAGSYNYNAPGLKRDSVEGKEVLTYRGIPIRETDALLNTEAALPAFAG</sequence>
<gene>
    <name evidence="1" type="ORF">CXZ10_19885</name>
</gene>
<accession>A0A1I4WSB4</accession>
<organism evidence="1 2">
    <name type="scientific">Pleomorphomonas diazotrophica</name>
    <dbReference type="NCBI Taxonomy" id="1166257"/>
    <lineage>
        <taxon>Bacteria</taxon>
        <taxon>Pseudomonadati</taxon>
        <taxon>Pseudomonadota</taxon>
        <taxon>Alphaproteobacteria</taxon>
        <taxon>Hyphomicrobiales</taxon>
        <taxon>Pleomorphomonadaceae</taxon>
        <taxon>Pleomorphomonas</taxon>
    </lineage>
</organism>
<proteinExistence type="predicted"/>
<evidence type="ECO:0000313" key="1">
    <source>
        <dbReference type="EMBL" id="PKR87314.1"/>
    </source>
</evidence>
<dbReference type="OrthoDB" id="1630256at2"/>
<dbReference type="EMBL" id="PJNW01000019">
    <property type="protein sequence ID" value="PKR87314.1"/>
    <property type="molecule type" value="Genomic_DNA"/>
</dbReference>
<keyword evidence="2" id="KW-1185">Reference proteome</keyword>
<dbReference type="NCBIfam" id="NF045672">
    <property type="entry name" value="MCP_gp7_epsi_15"/>
    <property type="match status" value="1"/>
</dbReference>
<name>A0A1I4WSB4_9HYPH</name>
<reference evidence="1 2" key="1">
    <citation type="submission" date="2017-12" db="EMBL/GenBank/DDBJ databases">
        <title>Anaerobic carbon monoxide metabolism by Pleomorphomonas carboxyditropha sp. nov., a new mesophilic hydrogenogenic carboxidotroph.</title>
        <authorList>
            <person name="Esquivel-Elizondo S."/>
            <person name="Krajmalnik-Brown R."/>
        </authorList>
    </citation>
    <scope>NUCLEOTIDE SEQUENCE [LARGE SCALE GENOMIC DNA]</scope>
    <source>
        <strain evidence="1 2">R5-392</strain>
    </source>
</reference>
<evidence type="ECO:0008006" key="3">
    <source>
        <dbReference type="Google" id="ProtNLM"/>
    </source>
</evidence>
<dbReference type="AlphaFoldDB" id="A0A1I4WSB4"/>
<dbReference type="RefSeq" id="WP_101291125.1">
    <property type="nucleotide sequence ID" value="NZ_FOUQ01000021.1"/>
</dbReference>
<comment type="caution">
    <text evidence="1">The sequence shown here is derived from an EMBL/GenBank/DDBJ whole genome shotgun (WGS) entry which is preliminary data.</text>
</comment>
<dbReference type="InterPro" id="IPR048813">
    <property type="entry name" value="GP7-like"/>
</dbReference>
<dbReference type="Pfam" id="PF20911">
    <property type="entry name" value="GP7"/>
    <property type="match status" value="1"/>
</dbReference>